<keyword evidence="7" id="KW-1133">Transmembrane helix</keyword>
<evidence type="ECO:0000256" key="1">
    <source>
        <dbReference type="ARBA" id="ARBA00001974"/>
    </source>
</evidence>
<feature type="transmembrane region" description="Helical" evidence="7">
    <location>
        <begin position="445"/>
        <end position="468"/>
    </location>
</feature>
<dbReference type="OrthoDB" id="10053569at2759"/>
<keyword evidence="4" id="KW-0521">NADP</keyword>
<feature type="domain" description="FAD-binding" evidence="8">
    <location>
        <begin position="3"/>
        <end position="247"/>
    </location>
</feature>
<accession>A0A2A9P7Q2</accession>
<dbReference type="STRING" id="268505.A0A2A9P7Q2"/>
<evidence type="ECO:0000256" key="2">
    <source>
        <dbReference type="ARBA" id="ARBA00022630"/>
    </source>
</evidence>
<keyword evidence="6" id="KW-0503">Monooxygenase</keyword>
<organism evidence="9 10">
    <name type="scientific">Ophiocordyceps unilateralis</name>
    <name type="common">Zombie-ant fungus</name>
    <name type="synonym">Torrubia unilateralis</name>
    <dbReference type="NCBI Taxonomy" id="268505"/>
    <lineage>
        <taxon>Eukaryota</taxon>
        <taxon>Fungi</taxon>
        <taxon>Dikarya</taxon>
        <taxon>Ascomycota</taxon>
        <taxon>Pezizomycotina</taxon>
        <taxon>Sordariomycetes</taxon>
        <taxon>Hypocreomycetidae</taxon>
        <taxon>Hypocreales</taxon>
        <taxon>Ophiocordycipitaceae</taxon>
        <taxon>Ophiocordyceps</taxon>
    </lineage>
</organism>
<evidence type="ECO:0000256" key="5">
    <source>
        <dbReference type="ARBA" id="ARBA00023002"/>
    </source>
</evidence>
<gene>
    <name evidence="9" type="ORF">XA68_15687</name>
</gene>
<evidence type="ECO:0000259" key="8">
    <source>
        <dbReference type="Pfam" id="PF01494"/>
    </source>
</evidence>
<keyword evidence="10" id="KW-1185">Reference proteome</keyword>
<dbReference type="PANTHER" id="PTHR46028">
    <property type="entry name" value="KYNURENINE 3-MONOOXYGENASE"/>
    <property type="match status" value="1"/>
</dbReference>
<keyword evidence="5" id="KW-0560">Oxidoreductase</keyword>
<keyword evidence="3" id="KW-0274">FAD</keyword>
<dbReference type="Gene3D" id="3.50.50.60">
    <property type="entry name" value="FAD/NAD(P)-binding domain"/>
    <property type="match status" value="1"/>
</dbReference>
<evidence type="ECO:0000256" key="7">
    <source>
        <dbReference type="SAM" id="Phobius"/>
    </source>
</evidence>
<dbReference type="GO" id="GO:0005741">
    <property type="term" value="C:mitochondrial outer membrane"/>
    <property type="evidence" value="ECO:0007669"/>
    <property type="project" value="TreeGrafter"/>
</dbReference>
<keyword evidence="2" id="KW-0285">Flavoprotein</keyword>
<comment type="cofactor">
    <cofactor evidence="1">
        <name>FAD</name>
        <dbReference type="ChEBI" id="CHEBI:57692"/>
    </cofactor>
</comment>
<dbReference type="GO" id="GO:0071949">
    <property type="term" value="F:FAD binding"/>
    <property type="evidence" value="ECO:0007669"/>
    <property type="project" value="InterPro"/>
</dbReference>
<evidence type="ECO:0000313" key="10">
    <source>
        <dbReference type="Proteomes" id="UP000037136"/>
    </source>
</evidence>
<dbReference type="InterPro" id="IPR036188">
    <property type="entry name" value="FAD/NAD-bd_sf"/>
</dbReference>
<comment type="caution">
    <text evidence="9">The sequence shown here is derived from an EMBL/GenBank/DDBJ whole genome shotgun (WGS) entry which is preliminary data.</text>
</comment>
<dbReference type="Pfam" id="PF01494">
    <property type="entry name" value="FAD_binding_3"/>
    <property type="match status" value="1"/>
</dbReference>
<dbReference type="GO" id="GO:0070189">
    <property type="term" value="P:kynurenine metabolic process"/>
    <property type="evidence" value="ECO:0007669"/>
    <property type="project" value="TreeGrafter"/>
</dbReference>
<evidence type="ECO:0000256" key="6">
    <source>
        <dbReference type="ARBA" id="ARBA00023033"/>
    </source>
</evidence>
<dbReference type="Proteomes" id="UP000037136">
    <property type="component" value="Unassembled WGS sequence"/>
</dbReference>
<protein>
    <recommendedName>
        <fullName evidence="8">FAD-binding domain-containing protein</fullName>
    </recommendedName>
</protein>
<keyword evidence="7" id="KW-0812">Transmembrane</keyword>
<dbReference type="AlphaFoldDB" id="A0A2A9P7Q2"/>
<dbReference type="EMBL" id="LAZP02000478">
    <property type="protein sequence ID" value="PFH56967.1"/>
    <property type="molecule type" value="Genomic_DNA"/>
</dbReference>
<reference evidence="9 10" key="1">
    <citation type="journal article" date="2015" name="BMC Genomics">
        <title>Gene expression during zombie ant biting behavior reflects the complexity underlying fungal parasitic behavioral manipulation.</title>
        <authorList>
            <person name="de Bekker C."/>
            <person name="Ohm R.A."/>
            <person name="Loreto R.G."/>
            <person name="Sebastian A."/>
            <person name="Albert I."/>
            <person name="Merrow M."/>
            <person name="Brachmann A."/>
            <person name="Hughes D.P."/>
        </authorList>
    </citation>
    <scope>NUCLEOTIDE SEQUENCE [LARGE SCALE GENOMIC DNA]</scope>
    <source>
        <strain evidence="9 10">SC16a</strain>
    </source>
</reference>
<name>A0A2A9P7Q2_OPHUN</name>
<reference evidence="9 10" key="2">
    <citation type="journal article" date="2017" name="Sci. Rep.">
        <title>Ant-infecting Ophiocordyceps genomes reveal a high diversity of potential behavioral manipulation genes and a possible major role for enterotoxins.</title>
        <authorList>
            <person name="de Bekker C."/>
            <person name="Ohm R.A."/>
            <person name="Evans H.C."/>
            <person name="Brachmann A."/>
            <person name="Hughes D.P."/>
        </authorList>
    </citation>
    <scope>NUCLEOTIDE SEQUENCE [LARGE SCALE GENOMIC DNA]</scope>
    <source>
        <strain evidence="9 10">SC16a</strain>
    </source>
</reference>
<dbReference type="GO" id="GO:0004502">
    <property type="term" value="F:kynurenine 3-monooxygenase activity"/>
    <property type="evidence" value="ECO:0007669"/>
    <property type="project" value="TreeGrafter"/>
</dbReference>
<evidence type="ECO:0000313" key="9">
    <source>
        <dbReference type="EMBL" id="PFH56967.1"/>
    </source>
</evidence>
<sequence>MEKVVIVGAGPVGCLAAYYAARRGCQVDVYELRSDLRSRQSAPPASTQSINLTLSERGINAIKLAGHATLLSEIMDDTVPIIGRMVHGRNSDGSLYEHAQKYDVKGRATHAVDRFSLNSHLLDAINSMPNVKLFFNHRLTSSNLHTHYAYFEVRDATSKLGHCHQAIEVTFDLLIGADGSHSVVRQHLMKVCPIDYHQEYLDMVWFAFHLTPHLVDRQDGRWAQYRISQNHLHIWPSKDLMFIAIANKDGSFTCTLFLSRQQSADLESNPSDLPAFFDKHFPGVTDLISGEKIISSFIKNSRLPIFSQKCRPAIYGQGVNAGMEDVRILYSILDKHAHTGHDAFTETQPEPPRSRFMLPFQRARALAEYSAMREADAHAIHSLALENYAELRSSLSKRYRVRKFVEECITDYFPSSGWRTKFAGVCFSNDGHSAVLDQNQRQGRLLITGFLVFFTYFFAVAAGVIGYCNWL</sequence>
<dbReference type="SUPFAM" id="SSF51905">
    <property type="entry name" value="FAD/NAD(P)-binding domain"/>
    <property type="match status" value="1"/>
</dbReference>
<evidence type="ECO:0000256" key="3">
    <source>
        <dbReference type="ARBA" id="ARBA00022827"/>
    </source>
</evidence>
<evidence type="ECO:0000256" key="4">
    <source>
        <dbReference type="ARBA" id="ARBA00022857"/>
    </source>
</evidence>
<proteinExistence type="predicted"/>
<dbReference type="PRINTS" id="PR00420">
    <property type="entry name" value="RNGMNOXGNASE"/>
</dbReference>
<dbReference type="PANTHER" id="PTHR46028:SF2">
    <property type="entry name" value="KYNURENINE 3-MONOOXYGENASE"/>
    <property type="match status" value="1"/>
</dbReference>
<keyword evidence="7" id="KW-0472">Membrane</keyword>
<dbReference type="InterPro" id="IPR002938">
    <property type="entry name" value="FAD-bd"/>
</dbReference>